<sequence>MAQPSQPVSTMPDEPAREVMKPLTKTTVNIILVGQTGAGKTTFLSLLDNLFQNKGPFDLKDTWRKELESGLDISHSQTSEPSVYPIRFGNTMFNILDTPGIADTRGIERDKYHLKKVNAMVKQMGTVDAVLLIVDGTKGRLDVSTNLTFETIKMMFPRSITDNIGVIMTHVTGPSTLKFRMHTLGGDLEKSSKWPIENPLALSLGFQEMESEMSPEEKGQERNKIKVAYDNTVDRLNEWLKWLDNDLRPMPTKEIDELYQKSANIEAYIDKALKDIELESKELAKQQEAKDNLSKTKNTRAYYEDLYVGKKRWTRTVTRTHNTFCDVDGCNYNCHESCNLPKITEYTELGKYCEVFDFGESTTCLVCTHALEKHRHYNQKKIEVDIPIPDEVATILEQAKKDGTNYEQAEKSAQAIIDAAKARVVEARKVLQQRIEDFNATSLSKNFSGHIHAAIKLLRHQREKAQANPIAADQLPVIEAAIEHFEKKLKEISSVMGTAESEALDRIAQGGK</sequence>
<dbReference type="Proteomes" id="UP000383932">
    <property type="component" value="Unassembled WGS sequence"/>
</dbReference>
<evidence type="ECO:0000313" key="5">
    <source>
        <dbReference type="Proteomes" id="UP000383932"/>
    </source>
</evidence>
<evidence type="ECO:0000313" key="4">
    <source>
        <dbReference type="EMBL" id="KAB5588720.1"/>
    </source>
</evidence>
<evidence type="ECO:0000256" key="1">
    <source>
        <dbReference type="ARBA" id="ARBA00022741"/>
    </source>
</evidence>
<dbReference type="SUPFAM" id="SSF52540">
    <property type="entry name" value="P-loop containing nucleoside triphosphate hydrolases"/>
    <property type="match status" value="1"/>
</dbReference>
<protein>
    <recommendedName>
        <fullName evidence="3">AIG1-type G domain-containing protein</fullName>
    </recommendedName>
</protein>
<reference evidence="4 5" key="1">
    <citation type="journal article" date="2019" name="Fungal Biol. Biotechnol.">
        <title>Draft genome sequence of fastidious pathogen Ceratobasidium theobromae, which causes vascular-streak dieback in Theobroma cacao.</title>
        <authorList>
            <person name="Ali S.S."/>
            <person name="Asman A."/>
            <person name="Shao J."/>
            <person name="Firmansyah A.P."/>
            <person name="Susilo A.W."/>
            <person name="Rosmana A."/>
            <person name="McMahon P."/>
            <person name="Junaid M."/>
            <person name="Guest D."/>
            <person name="Kheng T.Y."/>
            <person name="Meinhardt L.W."/>
            <person name="Bailey B.A."/>
        </authorList>
    </citation>
    <scope>NUCLEOTIDE SEQUENCE [LARGE SCALE GENOMIC DNA]</scope>
    <source>
        <strain evidence="4 5">CT2</strain>
    </source>
</reference>
<organism evidence="4 5">
    <name type="scientific">Ceratobasidium theobromae</name>
    <dbReference type="NCBI Taxonomy" id="1582974"/>
    <lineage>
        <taxon>Eukaryota</taxon>
        <taxon>Fungi</taxon>
        <taxon>Dikarya</taxon>
        <taxon>Basidiomycota</taxon>
        <taxon>Agaricomycotina</taxon>
        <taxon>Agaricomycetes</taxon>
        <taxon>Cantharellales</taxon>
        <taxon>Ceratobasidiaceae</taxon>
        <taxon>Ceratobasidium</taxon>
    </lineage>
</organism>
<evidence type="ECO:0000259" key="3">
    <source>
        <dbReference type="Pfam" id="PF04548"/>
    </source>
</evidence>
<dbReference type="PANTHER" id="PTHR32046">
    <property type="entry name" value="G DOMAIN-CONTAINING PROTEIN"/>
    <property type="match status" value="1"/>
</dbReference>
<comment type="caution">
    <text evidence="4">The sequence shown here is derived from an EMBL/GenBank/DDBJ whole genome shotgun (WGS) entry which is preliminary data.</text>
</comment>
<dbReference type="PROSITE" id="PS00675">
    <property type="entry name" value="SIGMA54_INTERACT_1"/>
    <property type="match status" value="1"/>
</dbReference>
<dbReference type="InterPro" id="IPR025662">
    <property type="entry name" value="Sigma_54_int_dom_ATP-bd_1"/>
</dbReference>
<dbReference type="EMBL" id="SSOP01000384">
    <property type="protein sequence ID" value="KAB5588720.1"/>
    <property type="molecule type" value="Genomic_DNA"/>
</dbReference>
<accession>A0A5N5QA99</accession>
<keyword evidence="5" id="KW-1185">Reference proteome</keyword>
<dbReference type="PANTHER" id="PTHR32046:SF12">
    <property type="entry name" value="AIG1-TYPE G DOMAIN-CONTAINING PROTEIN"/>
    <property type="match status" value="1"/>
</dbReference>
<feature type="coiled-coil region" evidence="2">
    <location>
        <begin position="269"/>
        <end position="296"/>
    </location>
</feature>
<dbReference type="OrthoDB" id="2611327at2759"/>
<proteinExistence type="predicted"/>
<feature type="domain" description="AIG1-type G" evidence="3">
    <location>
        <begin position="29"/>
        <end position="170"/>
    </location>
</feature>
<evidence type="ECO:0000256" key="2">
    <source>
        <dbReference type="SAM" id="Coils"/>
    </source>
</evidence>
<dbReference type="InterPro" id="IPR027417">
    <property type="entry name" value="P-loop_NTPase"/>
</dbReference>
<dbReference type="AlphaFoldDB" id="A0A5N5QA99"/>
<dbReference type="Gene3D" id="3.40.50.300">
    <property type="entry name" value="P-loop containing nucleotide triphosphate hydrolases"/>
    <property type="match status" value="1"/>
</dbReference>
<gene>
    <name evidence="4" type="ORF">CTheo_7843</name>
</gene>
<keyword evidence="2" id="KW-0175">Coiled coil</keyword>
<dbReference type="Pfam" id="PF04548">
    <property type="entry name" value="AIG1"/>
    <property type="match status" value="1"/>
</dbReference>
<dbReference type="GO" id="GO:0005525">
    <property type="term" value="F:GTP binding"/>
    <property type="evidence" value="ECO:0007669"/>
    <property type="project" value="InterPro"/>
</dbReference>
<keyword evidence="1" id="KW-0547">Nucleotide-binding</keyword>
<name>A0A5N5QA99_9AGAM</name>
<dbReference type="InterPro" id="IPR006703">
    <property type="entry name" value="G_AIG1"/>
</dbReference>